<dbReference type="GO" id="GO:0008017">
    <property type="term" value="F:microtubule binding"/>
    <property type="evidence" value="ECO:0007669"/>
    <property type="project" value="TreeGrafter"/>
</dbReference>
<feature type="region of interest" description="Disordered" evidence="8">
    <location>
        <begin position="223"/>
        <end position="279"/>
    </location>
</feature>
<proteinExistence type="inferred from homology"/>
<name>A0AAN6PKV2_9PEZI</name>
<dbReference type="GO" id="GO:0090307">
    <property type="term" value="P:mitotic spindle assembly"/>
    <property type="evidence" value="ECO:0007669"/>
    <property type="project" value="TreeGrafter"/>
</dbReference>
<dbReference type="GO" id="GO:0051301">
    <property type="term" value="P:cell division"/>
    <property type="evidence" value="ECO:0007669"/>
    <property type="project" value="UniProtKB-KW"/>
</dbReference>
<dbReference type="GO" id="GO:0005876">
    <property type="term" value="C:spindle microtubule"/>
    <property type="evidence" value="ECO:0007669"/>
    <property type="project" value="TreeGrafter"/>
</dbReference>
<dbReference type="GO" id="GO:0005815">
    <property type="term" value="C:microtubule organizing center"/>
    <property type="evidence" value="ECO:0007669"/>
    <property type="project" value="TreeGrafter"/>
</dbReference>
<evidence type="ECO:0000256" key="1">
    <source>
        <dbReference type="ARBA" id="ARBA00004186"/>
    </source>
</evidence>
<evidence type="ECO:0000256" key="7">
    <source>
        <dbReference type="ARBA" id="ARBA00024889"/>
    </source>
</evidence>
<organism evidence="10 11">
    <name type="scientific">Parachaetomium inaequale</name>
    <dbReference type="NCBI Taxonomy" id="2588326"/>
    <lineage>
        <taxon>Eukaryota</taxon>
        <taxon>Fungi</taxon>
        <taxon>Dikarya</taxon>
        <taxon>Ascomycota</taxon>
        <taxon>Pezizomycotina</taxon>
        <taxon>Sordariomycetes</taxon>
        <taxon>Sordariomycetidae</taxon>
        <taxon>Sordariales</taxon>
        <taxon>Chaetomiaceae</taxon>
        <taxon>Parachaetomium</taxon>
    </lineage>
</organism>
<feature type="domain" description="TOG" evidence="9">
    <location>
        <begin position="4"/>
        <end position="232"/>
    </location>
</feature>
<comment type="function">
    <text evidence="7">Microtubule binding protein that promotes the stabilization of dynamic microtubules. Required for mitotic spindle formation.</text>
</comment>
<dbReference type="PANTHER" id="PTHR21567:SF9">
    <property type="entry name" value="CLIP-ASSOCIATING PROTEIN"/>
    <property type="match status" value="1"/>
</dbReference>
<keyword evidence="6" id="KW-0131">Cell cycle</keyword>
<evidence type="ECO:0000256" key="8">
    <source>
        <dbReference type="SAM" id="MobiDB-lite"/>
    </source>
</evidence>
<evidence type="ECO:0000259" key="9">
    <source>
        <dbReference type="SMART" id="SM01349"/>
    </source>
</evidence>
<dbReference type="Pfam" id="PF12348">
    <property type="entry name" value="CLASP_N"/>
    <property type="match status" value="2"/>
</dbReference>
<comment type="subcellular location">
    <subcellularLocation>
        <location evidence="1">Cytoplasm</location>
        <location evidence="1">Cytoskeleton</location>
        <location evidence="1">Spindle</location>
    </subcellularLocation>
</comment>
<evidence type="ECO:0000256" key="5">
    <source>
        <dbReference type="ARBA" id="ARBA00022701"/>
    </source>
</evidence>
<feature type="compositionally biased region" description="Polar residues" evidence="8">
    <location>
        <begin position="534"/>
        <end position="543"/>
    </location>
</feature>
<feature type="region of interest" description="Disordered" evidence="8">
    <location>
        <begin position="581"/>
        <end position="724"/>
    </location>
</feature>
<dbReference type="SMART" id="SM01349">
    <property type="entry name" value="TOG"/>
    <property type="match status" value="2"/>
</dbReference>
<dbReference type="InterPro" id="IPR011989">
    <property type="entry name" value="ARM-like"/>
</dbReference>
<feature type="compositionally biased region" description="Polar residues" evidence="8">
    <location>
        <begin position="228"/>
        <end position="237"/>
    </location>
</feature>
<dbReference type="InterPro" id="IPR034085">
    <property type="entry name" value="TOG"/>
</dbReference>
<keyword evidence="4" id="KW-0132">Cell division</keyword>
<sequence length="1145" mass="122865">MTDRITDQQVADLIALLRTDASIDAKVQQVTAVKSSIKQQIVPDTCIVPVFEALRTASSSQHALLVNAGFTGLNHLFTRLARQDPKALTKEGARTLPLIVDKLGDQKEKFRQLAAQALVTLYKVAPVEVERSVRNIAMVGKNPRAKEASLHWLLQMHQEHGLQFRAYVPTLMELLEDADGMVRDVAKSTVIELFKNAPGGAKSDLKKQLKNFKVRPAIEQAIVKELNPPSSAPASQTDSHEEPAPPRPALAASVSSVAHRPVTPGLPDNSPEAVEPSYVNTSRELEEILREMHIHFEGKETEQNWLKREESVIKLRRLIAGNAATDFHDQFLTGLRALLDGMIKAVISLRTSLSKEGCSLIQDIAKAYGPAMDPMVEILMQTFIKLTAATKKIASSQANTTVDTIISRATYNNRIMQHVWGACQDKNVQPRLYASGWLKTVLNKEAHHKNHVEHTGGLDLIEKCIKKGLGDANPGVREKMRATYWIFAGIWPARAEAIMSGLDATAARLLQNDPNNPKSPKKPEGGARPGLGLSKSTMGTSKPSVREAMMAQKRAMTTKALPARPGSAMSHFLPAVAVSGPSQAPAAMGTVRTRPESAILSSAGGISGAPVRPGRRRPEMAARPATAGPYSVRSHDQPSKEQSSPPSNPKPKAVTPKSIASSPKRTAPKTARPGVHATPSEPQLPTPTKAGTPKSFASPRATPSRILPPPILSPSSSPSKGHEEFSLVVPIMTAKASPPREEQALVDAVEDDEMDVSLPNTPSKLPKVDPVLPASPPQAAAATEEVPTLASPPRIVEAIAPAPPSPSRSLEVYEDPFTREQQATPKPIFGPVLEDRPVNEDAAILQQAAQQQQQNGEPNGASLSPEKLKQNLRLLDSGISKVQQKSLDVHGFRKLQGIIRDNSDTKSAAGGGAPPLLTDDKFDALVAGLFDFLESPLVGNNLPPEKTQDVKAQVLATIKLLLKRMRPSFQPHVSRGLESLLRARAAYESRTHIVSGLELLAADLATLGDASEIVLVLSRMLVGGMEDGADGNAPGGADRSLSMGLHVLREMMDARGAAFTPSDAELEALAGLAGKCLENLESGVRMDAVLLCVALHARVGDARFWEAVKGVKEDPKNLITYYIVRRQKETGTGAGAGAAVVGQAA</sequence>
<dbReference type="SUPFAM" id="SSF48371">
    <property type="entry name" value="ARM repeat"/>
    <property type="match status" value="1"/>
</dbReference>
<gene>
    <name evidence="10" type="ORF">C8A01DRAFT_33099</name>
</gene>
<dbReference type="PANTHER" id="PTHR21567">
    <property type="entry name" value="CLASP"/>
    <property type="match status" value="1"/>
</dbReference>
<protein>
    <submittedName>
        <fullName evidence="10">Clasp N terminal-domain-containing protein</fullName>
    </submittedName>
</protein>
<dbReference type="GO" id="GO:0005881">
    <property type="term" value="C:cytoplasmic microtubule"/>
    <property type="evidence" value="ECO:0007669"/>
    <property type="project" value="TreeGrafter"/>
</dbReference>
<dbReference type="InterPro" id="IPR024395">
    <property type="entry name" value="CLASP_N_dom"/>
</dbReference>
<evidence type="ECO:0000256" key="6">
    <source>
        <dbReference type="ARBA" id="ARBA00022776"/>
    </source>
</evidence>
<evidence type="ECO:0000256" key="3">
    <source>
        <dbReference type="ARBA" id="ARBA00011375"/>
    </source>
</evidence>
<reference evidence="11" key="1">
    <citation type="journal article" date="2023" name="Mol. Phylogenet. Evol.">
        <title>Genome-scale phylogeny and comparative genomics of the fungal order Sordariales.</title>
        <authorList>
            <person name="Hensen N."/>
            <person name="Bonometti L."/>
            <person name="Westerberg I."/>
            <person name="Brannstrom I.O."/>
            <person name="Guillou S."/>
            <person name="Cros-Aarteil S."/>
            <person name="Calhoun S."/>
            <person name="Haridas S."/>
            <person name="Kuo A."/>
            <person name="Mondo S."/>
            <person name="Pangilinan J."/>
            <person name="Riley R."/>
            <person name="LaButti K."/>
            <person name="Andreopoulos B."/>
            <person name="Lipzen A."/>
            <person name="Chen C."/>
            <person name="Yan M."/>
            <person name="Daum C."/>
            <person name="Ng V."/>
            <person name="Clum A."/>
            <person name="Steindorff A."/>
            <person name="Ohm R.A."/>
            <person name="Martin F."/>
            <person name="Silar P."/>
            <person name="Natvig D.O."/>
            <person name="Lalanne C."/>
            <person name="Gautier V."/>
            <person name="Ament-Velasquez S.L."/>
            <person name="Kruys A."/>
            <person name="Hutchinson M.I."/>
            <person name="Powell A.J."/>
            <person name="Barry K."/>
            <person name="Miller A.N."/>
            <person name="Grigoriev I.V."/>
            <person name="Debuchy R."/>
            <person name="Gladieux P."/>
            <person name="Hiltunen Thoren M."/>
            <person name="Johannesson H."/>
        </authorList>
    </citation>
    <scope>NUCLEOTIDE SEQUENCE [LARGE SCALE GENOMIC DNA]</scope>
    <source>
        <strain evidence="11">CBS 284.82</strain>
    </source>
</reference>
<dbReference type="GO" id="GO:1990023">
    <property type="term" value="C:mitotic spindle midzone"/>
    <property type="evidence" value="ECO:0007669"/>
    <property type="project" value="TreeGrafter"/>
</dbReference>
<feature type="compositionally biased region" description="Low complexity" evidence="8">
    <location>
        <begin position="249"/>
        <end position="258"/>
    </location>
</feature>
<comment type="subunit">
    <text evidence="3">Interacts with microtubules.</text>
</comment>
<feature type="region of interest" description="Disordered" evidence="8">
    <location>
        <begin position="510"/>
        <end position="554"/>
    </location>
</feature>
<evidence type="ECO:0000256" key="2">
    <source>
        <dbReference type="ARBA" id="ARBA00009549"/>
    </source>
</evidence>
<accession>A0AAN6PKV2</accession>
<dbReference type="GO" id="GO:0060172">
    <property type="term" value="P:astral microtubule depolymerization"/>
    <property type="evidence" value="ECO:0007669"/>
    <property type="project" value="TreeGrafter"/>
</dbReference>
<dbReference type="Proteomes" id="UP001303115">
    <property type="component" value="Unassembled WGS sequence"/>
</dbReference>
<comment type="caution">
    <text evidence="10">The sequence shown here is derived from an EMBL/GenBank/DDBJ whole genome shotgun (WGS) entry which is preliminary data.</text>
</comment>
<feature type="region of interest" description="Disordered" evidence="8">
    <location>
        <begin position="751"/>
        <end position="788"/>
    </location>
</feature>
<keyword evidence="11" id="KW-1185">Reference proteome</keyword>
<evidence type="ECO:0000313" key="11">
    <source>
        <dbReference type="Proteomes" id="UP001303115"/>
    </source>
</evidence>
<evidence type="ECO:0000313" key="10">
    <source>
        <dbReference type="EMBL" id="KAK4042849.1"/>
    </source>
</evidence>
<feature type="domain" description="TOG" evidence="9">
    <location>
        <begin position="281"/>
        <end position="515"/>
    </location>
</feature>
<dbReference type="EMBL" id="MU854335">
    <property type="protein sequence ID" value="KAK4042849.1"/>
    <property type="molecule type" value="Genomic_DNA"/>
</dbReference>
<evidence type="ECO:0000256" key="4">
    <source>
        <dbReference type="ARBA" id="ARBA00022618"/>
    </source>
</evidence>
<comment type="similarity">
    <text evidence="2">Belongs to the CLASP family.</text>
</comment>
<dbReference type="AlphaFoldDB" id="A0AAN6PKV2"/>
<dbReference type="InterPro" id="IPR016024">
    <property type="entry name" value="ARM-type_fold"/>
</dbReference>
<keyword evidence="5" id="KW-0493">Microtubule</keyword>
<dbReference type="Gene3D" id="1.25.10.10">
    <property type="entry name" value="Leucine-rich Repeat Variant"/>
    <property type="match status" value="3"/>
</dbReference>
<keyword evidence="6" id="KW-0498">Mitosis</keyword>